<keyword evidence="4" id="KW-1185">Reference proteome</keyword>
<evidence type="ECO:0000256" key="1">
    <source>
        <dbReference type="SAM" id="MobiDB-lite"/>
    </source>
</evidence>
<evidence type="ECO:0000313" key="4">
    <source>
        <dbReference type="Proteomes" id="UP000694240"/>
    </source>
</evidence>
<name>A0A8T2E9A2_9BRAS</name>
<keyword evidence="2" id="KW-0472">Membrane</keyword>
<proteinExistence type="predicted"/>
<gene>
    <name evidence="3" type="ORF">ISN45_At04g038760</name>
</gene>
<dbReference type="AlphaFoldDB" id="A0A8T2E9A2"/>
<dbReference type="EMBL" id="JAEFBK010000004">
    <property type="protein sequence ID" value="KAG7618644.1"/>
    <property type="molecule type" value="Genomic_DNA"/>
</dbReference>
<accession>A0A8T2E9A2</accession>
<evidence type="ECO:0000313" key="3">
    <source>
        <dbReference type="EMBL" id="KAG7618644.1"/>
    </source>
</evidence>
<feature type="transmembrane region" description="Helical" evidence="2">
    <location>
        <begin position="70"/>
        <end position="92"/>
    </location>
</feature>
<organism evidence="3 4">
    <name type="scientific">Arabidopsis thaliana x Arabidopsis arenosa</name>
    <dbReference type="NCBI Taxonomy" id="1240361"/>
    <lineage>
        <taxon>Eukaryota</taxon>
        <taxon>Viridiplantae</taxon>
        <taxon>Streptophyta</taxon>
        <taxon>Embryophyta</taxon>
        <taxon>Tracheophyta</taxon>
        <taxon>Spermatophyta</taxon>
        <taxon>Magnoliopsida</taxon>
        <taxon>eudicotyledons</taxon>
        <taxon>Gunneridae</taxon>
        <taxon>Pentapetalae</taxon>
        <taxon>rosids</taxon>
        <taxon>malvids</taxon>
        <taxon>Brassicales</taxon>
        <taxon>Brassicaceae</taxon>
        <taxon>Camelineae</taxon>
        <taxon>Arabidopsis</taxon>
    </lineage>
</organism>
<keyword evidence="2" id="KW-1133">Transmembrane helix</keyword>
<comment type="caution">
    <text evidence="3">The sequence shown here is derived from an EMBL/GenBank/DDBJ whole genome shotgun (WGS) entry which is preliminary data.</text>
</comment>
<feature type="region of interest" description="Disordered" evidence="1">
    <location>
        <begin position="135"/>
        <end position="154"/>
    </location>
</feature>
<evidence type="ECO:0000256" key="2">
    <source>
        <dbReference type="SAM" id="Phobius"/>
    </source>
</evidence>
<feature type="compositionally biased region" description="Basic and acidic residues" evidence="1">
    <location>
        <begin position="143"/>
        <end position="154"/>
    </location>
</feature>
<sequence>MMRENFQVMRELFEFAALKTGNFLLTQINGQFLKINALMAGGVLVGHIECGRWIILTHVLNFKLIRQSPYFMIFLFGGSRITMMIQSIVGLLETVKYYKKENSKGFHVESRSKSPPLVFGTKCMLTAVGLDKQVSGSGQSYSRTEDINKKTKPE</sequence>
<feature type="transmembrane region" description="Helical" evidence="2">
    <location>
        <begin position="35"/>
        <end position="55"/>
    </location>
</feature>
<protein>
    <submittedName>
        <fullName evidence="3">Uncharacterized protein</fullName>
    </submittedName>
</protein>
<keyword evidence="2" id="KW-0812">Transmembrane</keyword>
<reference evidence="3 4" key="1">
    <citation type="submission" date="2020-12" db="EMBL/GenBank/DDBJ databases">
        <title>Concerted genomic and epigenomic changes stabilize Arabidopsis allopolyploids.</title>
        <authorList>
            <person name="Chen Z."/>
        </authorList>
    </citation>
    <scope>NUCLEOTIDE SEQUENCE [LARGE SCALE GENOMIC DNA]</scope>
    <source>
        <strain evidence="3">Allo738</strain>
        <tissue evidence="3">Leaf</tissue>
    </source>
</reference>
<dbReference type="Proteomes" id="UP000694240">
    <property type="component" value="Chromosome 4"/>
</dbReference>